<dbReference type="EMBL" id="KY290183">
    <property type="protein sequence ID" value="QFV47802.1"/>
    <property type="molecule type" value="Genomic_DNA"/>
</dbReference>
<accession>A0A5P9VIX2</accession>
<reference evidence="3" key="1">
    <citation type="journal article" date="2018" name="BMC Genomics">
        <title>Comparative genomic, transcriptomic, and proteomic reannotation of human herpesvirus 6.</title>
        <authorList>
            <person name="Greninger A.L."/>
            <person name="Knudsen G.M."/>
            <person name="Roychoudhury P."/>
            <person name="Hanson D.J."/>
            <person name="Sedlak R.H."/>
            <person name="Xie H."/>
            <person name="Guan J."/>
            <person name="Nguyen T."/>
            <person name="Peddu V."/>
            <person name="Boeckh M."/>
            <person name="Huang M.L."/>
            <person name="Cook L."/>
            <person name="Depledge D.P."/>
            <person name="Zerr D.M."/>
            <person name="Koelle D.M."/>
            <person name="Gantt S."/>
            <person name="Yoshikawa T."/>
            <person name="Caserta M."/>
            <person name="Hill J.A."/>
            <person name="Jerome K.R."/>
        </authorList>
    </citation>
    <scope>NUCLEOTIDE SEQUENCE</scope>
    <source>
        <strain evidence="2">HP73C5</strain>
        <strain evidence="3">HP96H12</strain>
    </source>
</reference>
<protein>
    <submittedName>
        <fullName evidence="3">Uncharacterized protein</fullName>
    </submittedName>
</protein>
<feature type="compositionally biased region" description="Basic and acidic residues" evidence="1">
    <location>
        <begin position="1"/>
        <end position="12"/>
    </location>
</feature>
<proteinExistence type="predicted"/>
<organism evidence="3">
    <name type="scientific">Human betaherpesvirus 6</name>
    <dbReference type="NCBI Taxonomy" id="10368"/>
    <lineage>
        <taxon>Viruses</taxon>
        <taxon>Duplodnaviria</taxon>
        <taxon>Heunggongvirae</taxon>
        <taxon>Peploviricota</taxon>
        <taxon>Herviviricetes</taxon>
        <taxon>Herpesvirales</taxon>
        <taxon>Orthoherpesviridae</taxon>
        <taxon>Betaherpesvirinae</taxon>
        <taxon>Roseolovirus</taxon>
    </lineage>
</organism>
<evidence type="ECO:0000256" key="1">
    <source>
        <dbReference type="SAM" id="MobiDB-lite"/>
    </source>
</evidence>
<dbReference type="EMBL" id="KY315552">
    <property type="protein sequence ID" value="QFX43661.1"/>
    <property type="molecule type" value="Genomic_DNA"/>
</dbReference>
<feature type="compositionally biased region" description="Basic and acidic residues" evidence="1">
    <location>
        <begin position="34"/>
        <end position="47"/>
    </location>
</feature>
<dbReference type="EMBL" id="KY290183">
    <property type="protein sequence ID" value="QFV47785.1"/>
    <property type="molecule type" value="Genomic_DNA"/>
</dbReference>
<dbReference type="EMBL" id="KY315552">
    <property type="protein sequence ID" value="QFX43682.1"/>
    <property type="molecule type" value="Genomic_DNA"/>
</dbReference>
<name>A0A5P9VIX2_9BETA</name>
<feature type="region of interest" description="Disordered" evidence="1">
    <location>
        <begin position="1"/>
        <end position="53"/>
    </location>
</feature>
<evidence type="ECO:0000313" key="3">
    <source>
        <dbReference type="EMBL" id="QFX43682.1"/>
    </source>
</evidence>
<evidence type="ECO:0000313" key="2">
    <source>
        <dbReference type="EMBL" id="QFV47785.1"/>
    </source>
</evidence>
<sequence>MPTRQGESHRSGLLESASLVSYIGTPGSGRSRHTKEVRPELEANVEKKQRKKK</sequence>